<evidence type="ECO:0000256" key="3">
    <source>
        <dbReference type="ARBA" id="ARBA00012239"/>
    </source>
</evidence>
<dbReference type="Gene3D" id="3.40.640.10">
    <property type="entry name" value="Type I PLP-dependent aspartate aminotransferase-like (Major domain)"/>
    <property type="match status" value="1"/>
</dbReference>
<comment type="caution">
    <text evidence="10">The sequence shown here is derived from an EMBL/GenBank/DDBJ whole genome shotgun (WGS) entry which is preliminary data.</text>
</comment>
<proteinExistence type="inferred from homology"/>
<dbReference type="Proteomes" id="UP001501094">
    <property type="component" value="Unassembled WGS sequence"/>
</dbReference>
<dbReference type="NCBIfam" id="TIGR01979">
    <property type="entry name" value="sufS"/>
    <property type="match status" value="1"/>
</dbReference>
<accession>A0ABN2NI42</accession>
<evidence type="ECO:0000256" key="2">
    <source>
        <dbReference type="ARBA" id="ARBA00010447"/>
    </source>
</evidence>
<evidence type="ECO:0000256" key="4">
    <source>
        <dbReference type="ARBA" id="ARBA00022679"/>
    </source>
</evidence>
<name>A0ABN2NI42_9MICO</name>
<dbReference type="PANTHER" id="PTHR43586:SF8">
    <property type="entry name" value="CYSTEINE DESULFURASE 1, CHLOROPLASTIC"/>
    <property type="match status" value="1"/>
</dbReference>
<dbReference type="EMBL" id="BAAANL010000006">
    <property type="protein sequence ID" value="GAA1870253.1"/>
    <property type="molecule type" value="Genomic_DNA"/>
</dbReference>
<keyword evidence="4 8" id="KW-0808">Transferase</keyword>
<keyword evidence="11" id="KW-1185">Reference proteome</keyword>
<dbReference type="InterPro" id="IPR010970">
    <property type="entry name" value="Cys_dSase_SufS"/>
</dbReference>
<evidence type="ECO:0000256" key="6">
    <source>
        <dbReference type="ARBA" id="ARBA00050776"/>
    </source>
</evidence>
<dbReference type="InterPro" id="IPR015424">
    <property type="entry name" value="PyrdxlP-dep_Trfase"/>
</dbReference>
<comment type="function">
    <text evidence="8">Catalyzes the removal of elemental sulfur and selenium atoms from L-cysteine, L-cystine, L-selenocysteine, and L-selenocystine to produce L-alanine.</text>
</comment>
<reference evidence="11" key="1">
    <citation type="journal article" date="2019" name="Int. J. Syst. Evol. Microbiol.">
        <title>The Global Catalogue of Microorganisms (GCM) 10K type strain sequencing project: providing services to taxonomists for standard genome sequencing and annotation.</title>
        <authorList>
            <consortium name="The Broad Institute Genomics Platform"/>
            <consortium name="The Broad Institute Genome Sequencing Center for Infectious Disease"/>
            <person name="Wu L."/>
            <person name="Ma J."/>
        </authorList>
    </citation>
    <scope>NUCLEOTIDE SEQUENCE [LARGE SCALE GENOMIC DNA]</scope>
    <source>
        <strain evidence="11">JCM 14326</strain>
    </source>
</reference>
<comment type="cofactor">
    <cofactor evidence="1 7">
        <name>pyridoxal 5'-phosphate</name>
        <dbReference type="ChEBI" id="CHEBI:597326"/>
    </cofactor>
</comment>
<dbReference type="InterPro" id="IPR015421">
    <property type="entry name" value="PyrdxlP-dep_Trfase_major"/>
</dbReference>
<evidence type="ECO:0000313" key="10">
    <source>
        <dbReference type="EMBL" id="GAA1870253.1"/>
    </source>
</evidence>
<sequence>MTTIDAGNPAFTAAELTAVRADFPLLGRTVRDGKPLVYLDSAATSQKPQVVLDTEVDFYEKRNAAVHRGAHALAEEATEAFERAREQVAALVGASAGEIVWVPGATAGINLVATGLQNATLGRGGAAGARFALGPGDEILITEAEHHSNLVPWQELAARTGATLRWIPVGQDGRLDLSALSAAPSGAGAPAGEVAPLINERTKVVAFAHVSNVTGAVAPVARIVAAARAVGALTVLDACQSVPHLPVDLPALEVDFAVFSGHKMLGPTGVGALYGRRELLEALPVVPTGGSMVEVVTMESTTFAPPPQKFEAGTQMVAQAVGMGAAADYLRELGMDKVAAHEAELAAELLRIAEIPGIRVIGPTTVGVLGAEAGPDAGLPDRVAAVSFVVDDVHAHDVGQVLDDQGIAVRVGHHCAQPLHRRFGIAATARASASVYTTLDEVIAFREALGGVRAFFGAE</sequence>
<dbReference type="InterPro" id="IPR000192">
    <property type="entry name" value="Aminotrans_V_dom"/>
</dbReference>
<comment type="catalytic activity">
    <reaction evidence="6 8">
        <text>(sulfur carrier)-H + L-cysteine = (sulfur carrier)-SH + L-alanine</text>
        <dbReference type="Rhea" id="RHEA:43892"/>
        <dbReference type="Rhea" id="RHEA-COMP:14737"/>
        <dbReference type="Rhea" id="RHEA-COMP:14739"/>
        <dbReference type="ChEBI" id="CHEBI:29917"/>
        <dbReference type="ChEBI" id="CHEBI:35235"/>
        <dbReference type="ChEBI" id="CHEBI:57972"/>
        <dbReference type="ChEBI" id="CHEBI:64428"/>
        <dbReference type="EC" id="2.8.1.7"/>
    </reaction>
</comment>
<evidence type="ECO:0000256" key="1">
    <source>
        <dbReference type="ARBA" id="ARBA00001933"/>
    </source>
</evidence>
<dbReference type="RefSeq" id="WP_344104730.1">
    <property type="nucleotide sequence ID" value="NZ_BAAANL010000006.1"/>
</dbReference>
<dbReference type="EC" id="2.8.1.7" evidence="3 8"/>
<gene>
    <name evidence="10" type="ORF">GCM10009751_31680</name>
</gene>
<evidence type="ECO:0000256" key="8">
    <source>
        <dbReference type="RuleBase" id="RU004506"/>
    </source>
</evidence>
<evidence type="ECO:0000256" key="7">
    <source>
        <dbReference type="RuleBase" id="RU004504"/>
    </source>
</evidence>
<dbReference type="InterPro" id="IPR020578">
    <property type="entry name" value="Aminotrans_V_PyrdxlP_BS"/>
</dbReference>
<evidence type="ECO:0000259" key="9">
    <source>
        <dbReference type="Pfam" id="PF00266"/>
    </source>
</evidence>
<keyword evidence="5 8" id="KW-0663">Pyridoxal phosphate</keyword>
<evidence type="ECO:0000313" key="11">
    <source>
        <dbReference type="Proteomes" id="UP001501094"/>
    </source>
</evidence>
<dbReference type="PROSITE" id="PS00595">
    <property type="entry name" value="AA_TRANSFER_CLASS_5"/>
    <property type="match status" value="1"/>
</dbReference>
<organism evidence="10 11">
    <name type="scientific">Myceligenerans crystallogenes</name>
    <dbReference type="NCBI Taxonomy" id="316335"/>
    <lineage>
        <taxon>Bacteria</taxon>
        <taxon>Bacillati</taxon>
        <taxon>Actinomycetota</taxon>
        <taxon>Actinomycetes</taxon>
        <taxon>Micrococcales</taxon>
        <taxon>Promicromonosporaceae</taxon>
        <taxon>Myceligenerans</taxon>
    </lineage>
</organism>
<dbReference type="Pfam" id="PF00266">
    <property type="entry name" value="Aminotran_5"/>
    <property type="match status" value="1"/>
</dbReference>
<protein>
    <recommendedName>
        <fullName evidence="3 8">Cysteine desulfurase</fullName>
        <ecNumber evidence="3 8">2.8.1.7</ecNumber>
    </recommendedName>
</protein>
<feature type="domain" description="Aminotransferase class V" evidence="9">
    <location>
        <begin position="37"/>
        <end position="444"/>
    </location>
</feature>
<comment type="similarity">
    <text evidence="2 8">Belongs to the class-V pyridoxal-phosphate-dependent aminotransferase family. Csd subfamily.</text>
</comment>
<dbReference type="PANTHER" id="PTHR43586">
    <property type="entry name" value="CYSTEINE DESULFURASE"/>
    <property type="match status" value="1"/>
</dbReference>
<dbReference type="SUPFAM" id="SSF53383">
    <property type="entry name" value="PLP-dependent transferases"/>
    <property type="match status" value="1"/>
</dbReference>
<dbReference type="Gene3D" id="3.90.1150.10">
    <property type="entry name" value="Aspartate Aminotransferase, domain 1"/>
    <property type="match status" value="1"/>
</dbReference>
<dbReference type="InterPro" id="IPR015422">
    <property type="entry name" value="PyrdxlP-dep_Trfase_small"/>
</dbReference>
<evidence type="ECO:0000256" key="5">
    <source>
        <dbReference type="ARBA" id="ARBA00022898"/>
    </source>
</evidence>
<dbReference type="CDD" id="cd06453">
    <property type="entry name" value="SufS_like"/>
    <property type="match status" value="1"/>
</dbReference>